<protein>
    <submittedName>
        <fullName evidence="2">Uncharacterized protein LOC105162272</fullName>
    </submittedName>
</protein>
<dbReference type="Proteomes" id="UP000504604">
    <property type="component" value="Linkage group LG5"/>
</dbReference>
<evidence type="ECO:0000313" key="2">
    <source>
        <dbReference type="RefSeq" id="XP_011078578.1"/>
    </source>
</evidence>
<dbReference type="RefSeq" id="XP_011078578.1">
    <property type="nucleotide sequence ID" value="XM_011080276.2"/>
</dbReference>
<evidence type="ECO:0000313" key="1">
    <source>
        <dbReference type="Proteomes" id="UP000504604"/>
    </source>
</evidence>
<name>A0A6I9T618_SESIN</name>
<sequence length="144" mass="16253">MAGMLPGVEAARRRRFHHSNPIDGAGAATSTTRSSFCLYATNYSHQLNIYPSSSTERKTGEEVECEDEKLDATAREAKWRLDQRLQTHLRSKIKRGTKGRETSISVEGRLKEQTDVPTDVYKEVKKSGYQIFKAAKLSKMPFSL</sequence>
<dbReference type="InParanoid" id="A0A6I9T618"/>
<dbReference type="OrthoDB" id="8062037at2759"/>
<proteinExistence type="predicted"/>
<keyword evidence="1" id="KW-1185">Reference proteome</keyword>
<reference evidence="2" key="1">
    <citation type="submission" date="2025-08" db="UniProtKB">
        <authorList>
            <consortium name="RefSeq"/>
        </authorList>
    </citation>
    <scope>IDENTIFICATION</scope>
</reference>
<accession>A0A6I9T618</accession>
<dbReference type="GeneID" id="105162272"/>
<dbReference type="KEGG" id="sind:105162272"/>
<organism evidence="1 2">
    <name type="scientific">Sesamum indicum</name>
    <name type="common">Oriental sesame</name>
    <name type="synonym">Sesamum orientale</name>
    <dbReference type="NCBI Taxonomy" id="4182"/>
    <lineage>
        <taxon>Eukaryota</taxon>
        <taxon>Viridiplantae</taxon>
        <taxon>Streptophyta</taxon>
        <taxon>Embryophyta</taxon>
        <taxon>Tracheophyta</taxon>
        <taxon>Spermatophyta</taxon>
        <taxon>Magnoliopsida</taxon>
        <taxon>eudicotyledons</taxon>
        <taxon>Gunneridae</taxon>
        <taxon>Pentapetalae</taxon>
        <taxon>asterids</taxon>
        <taxon>lamiids</taxon>
        <taxon>Lamiales</taxon>
        <taxon>Pedaliaceae</taxon>
        <taxon>Sesamum</taxon>
    </lineage>
</organism>
<dbReference type="AlphaFoldDB" id="A0A6I9T618"/>
<gene>
    <name evidence="2" type="primary">LOC105162272</name>
</gene>